<keyword evidence="6 11" id="KW-0798">TonB box</keyword>
<dbReference type="RefSeq" id="WP_008667283.1">
    <property type="nucleotide sequence ID" value="NZ_JNHM01000148.1"/>
</dbReference>
<dbReference type="GO" id="GO:0015344">
    <property type="term" value="F:siderophore uptake transmembrane transporter activity"/>
    <property type="evidence" value="ECO:0007669"/>
    <property type="project" value="TreeGrafter"/>
</dbReference>
<keyword evidence="4 10" id="KW-0812">Transmembrane</keyword>
<evidence type="ECO:0000256" key="9">
    <source>
        <dbReference type="ARBA" id="ARBA00023237"/>
    </source>
</evidence>
<dbReference type="AlphaFoldDB" id="A0A069S415"/>
<dbReference type="GeneID" id="5303713"/>
<dbReference type="InterPro" id="IPR037066">
    <property type="entry name" value="Plug_dom_sf"/>
</dbReference>
<dbReference type="Gene3D" id="2.40.170.20">
    <property type="entry name" value="TonB-dependent receptor, beta-barrel domain"/>
    <property type="match status" value="1"/>
</dbReference>
<dbReference type="GO" id="GO:0044718">
    <property type="term" value="P:siderophore transmembrane transport"/>
    <property type="evidence" value="ECO:0007669"/>
    <property type="project" value="TreeGrafter"/>
</dbReference>
<dbReference type="EMBL" id="JNHM01000148">
    <property type="protein sequence ID" value="KDS45147.1"/>
    <property type="molecule type" value="Genomic_DNA"/>
</dbReference>
<feature type="domain" description="TonB-dependent receptor-like beta-barrel" evidence="13">
    <location>
        <begin position="333"/>
        <end position="827"/>
    </location>
</feature>
<gene>
    <name evidence="15" type="ORF">M099_4145</name>
</gene>
<evidence type="ECO:0000256" key="3">
    <source>
        <dbReference type="ARBA" id="ARBA00022452"/>
    </source>
</evidence>
<evidence type="ECO:0000259" key="13">
    <source>
        <dbReference type="Pfam" id="PF00593"/>
    </source>
</evidence>
<comment type="subcellular location">
    <subcellularLocation>
        <location evidence="1 10">Cell outer membrane</location>
        <topology evidence="1 10">Multi-pass membrane protein</topology>
    </subcellularLocation>
</comment>
<keyword evidence="9 10" id="KW-0998">Cell outer membrane</keyword>
<evidence type="ECO:0000256" key="1">
    <source>
        <dbReference type="ARBA" id="ARBA00004571"/>
    </source>
</evidence>
<dbReference type="Pfam" id="PF13715">
    <property type="entry name" value="CarbopepD_reg_2"/>
    <property type="match status" value="1"/>
</dbReference>
<feature type="signal peptide" evidence="12">
    <location>
        <begin position="1"/>
        <end position="24"/>
    </location>
</feature>
<dbReference type="InterPro" id="IPR039426">
    <property type="entry name" value="TonB-dep_rcpt-like"/>
</dbReference>
<evidence type="ECO:0000256" key="12">
    <source>
        <dbReference type="SAM" id="SignalP"/>
    </source>
</evidence>
<dbReference type="Proteomes" id="UP000027661">
    <property type="component" value="Unassembled WGS sequence"/>
</dbReference>
<evidence type="ECO:0000256" key="11">
    <source>
        <dbReference type="RuleBase" id="RU003357"/>
    </source>
</evidence>
<evidence type="ECO:0000256" key="6">
    <source>
        <dbReference type="ARBA" id="ARBA00023077"/>
    </source>
</evidence>
<dbReference type="InterPro" id="IPR012910">
    <property type="entry name" value="Plug_dom"/>
</dbReference>
<dbReference type="InterPro" id="IPR008969">
    <property type="entry name" value="CarboxyPept-like_regulatory"/>
</dbReference>
<name>A0A069S415_PHOVU</name>
<feature type="domain" description="TonB-dependent receptor plug" evidence="14">
    <location>
        <begin position="122"/>
        <end position="230"/>
    </location>
</feature>
<dbReference type="Pfam" id="PF07715">
    <property type="entry name" value="Plug"/>
    <property type="match status" value="1"/>
</dbReference>
<dbReference type="PATRIC" id="fig|1339352.3.peg.3891"/>
<dbReference type="PANTHER" id="PTHR30069">
    <property type="entry name" value="TONB-DEPENDENT OUTER MEMBRANE RECEPTOR"/>
    <property type="match status" value="1"/>
</dbReference>
<organism evidence="15 16">
    <name type="scientific">Phocaeicola vulgatus str. 3975 RP4</name>
    <dbReference type="NCBI Taxonomy" id="1339352"/>
    <lineage>
        <taxon>Bacteria</taxon>
        <taxon>Pseudomonadati</taxon>
        <taxon>Bacteroidota</taxon>
        <taxon>Bacteroidia</taxon>
        <taxon>Bacteroidales</taxon>
        <taxon>Bacteroidaceae</taxon>
        <taxon>Phocaeicola</taxon>
    </lineage>
</organism>
<dbReference type="Gene3D" id="2.60.40.1120">
    <property type="entry name" value="Carboxypeptidase-like, regulatory domain"/>
    <property type="match status" value="1"/>
</dbReference>
<dbReference type="Gene3D" id="2.170.130.10">
    <property type="entry name" value="TonB-dependent receptor, plug domain"/>
    <property type="match status" value="1"/>
</dbReference>
<evidence type="ECO:0000256" key="7">
    <source>
        <dbReference type="ARBA" id="ARBA00023136"/>
    </source>
</evidence>
<proteinExistence type="inferred from homology"/>
<dbReference type="PROSITE" id="PS52016">
    <property type="entry name" value="TONB_DEPENDENT_REC_3"/>
    <property type="match status" value="1"/>
</dbReference>
<dbReference type="PANTHER" id="PTHR30069:SF29">
    <property type="entry name" value="HEMOGLOBIN AND HEMOGLOBIN-HAPTOGLOBIN-BINDING PROTEIN 1-RELATED"/>
    <property type="match status" value="1"/>
</dbReference>
<dbReference type="Pfam" id="PF00593">
    <property type="entry name" value="TonB_dep_Rec_b-barrel"/>
    <property type="match status" value="1"/>
</dbReference>
<sequence length="865" mass="95796">MRNHLKHFLLLAVLTICFTATAVAQGTVKGKVVDAENNEPLIGATVSVSGTTLGTVTDIDGNFVLKLTSSKATLVFKYLGYNEITHQVKGSNTIDLGEVKMSPDAIGLGEVSVIASIIKSDRQTPIPISNVKLAKIEEKIGNLEFPELLKSVPSVYVTRESGGYGDSRINMRGFDSSNLGVLINGVPINGMENGKVYWSNWSGLSDVSQFIQVQRGLGASALGISSVGGTMNMVTKSTEAQKGGSAYFGIGNDGFRKYSVSFSTGLMDNGWAITFMGALNTGDGYVKGTNYEGWTYFGNISKVINDHHKLSLTAFGAPQWHNQRSTMHYIEDYKNSPDGGRFNNGYGYINGEAVGSGYGYNYYHKPQVSLNHYWTIDDKSTLTTSLYGSMATGGGRRARGAMSNWLTIDNNTGRPKDGAMMTPDGLFDYERAMAANAASQNGSQVIFTNAVNDHDWYGMLSSYKNHLTENLTLTGGVDLRYYKGYHTEEIDDLLGGEFYLQTSPLAFQTKNQLLKVGDKFNYYSIGEIFWGGVFAQAEYNTDKWSGFLSASLTEEAYRYDDRGGTDSRYSATGADKLDRVSSLQNFLPWSVKGGFNYKFNDNHNVFVNAGYFTRAPFFNSVFASNTAAPEKDVPYEKITTFELGYGFSTEQVNIALNGYYTQWMDKSLRRKIGQEYANLTGLDAVHMGVELEATYRPVKSFELKGMFSLGDWKWKDDIHFTMYDEANNPIGTYDAYLKDVHVGNSAQLTSALSASWEPFKGFKISADYNFFGKNYADFDPQNRVNEADAGIDSWKLPDYGTIDLGMNYRFNITKDIRAIVYSNVYNLTNTEYIADAKDGTNHDWKTALVYYGFGTTWSAGFKVIF</sequence>
<keyword evidence="8 15" id="KW-0675">Receptor</keyword>
<evidence type="ECO:0000259" key="14">
    <source>
        <dbReference type="Pfam" id="PF07715"/>
    </source>
</evidence>
<evidence type="ECO:0000256" key="2">
    <source>
        <dbReference type="ARBA" id="ARBA00022448"/>
    </source>
</evidence>
<dbReference type="InterPro" id="IPR036942">
    <property type="entry name" value="Beta-barrel_TonB_sf"/>
</dbReference>
<dbReference type="InterPro" id="IPR000531">
    <property type="entry name" value="Beta-barrel_TonB"/>
</dbReference>
<evidence type="ECO:0000256" key="8">
    <source>
        <dbReference type="ARBA" id="ARBA00023170"/>
    </source>
</evidence>
<accession>A0A069S415</accession>
<evidence type="ECO:0000313" key="16">
    <source>
        <dbReference type="Proteomes" id="UP000027661"/>
    </source>
</evidence>
<keyword evidence="5 12" id="KW-0732">Signal</keyword>
<comment type="caution">
    <text evidence="15">The sequence shown here is derived from an EMBL/GenBank/DDBJ whole genome shotgun (WGS) entry which is preliminary data.</text>
</comment>
<evidence type="ECO:0000256" key="10">
    <source>
        <dbReference type="PROSITE-ProRule" id="PRU01360"/>
    </source>
</evidence>
<keyword evidence="7 10" id="KW-0472">Membrane</keyword>
<feature type="chain" id="PRO_5001666041" evidence="12">
    <location>
        <begin position="25"/>
        <end position="865"/>
    </location>
</feature>
<dbReference type="SUPFAM" id="SSF49464">
    <property type="entry name" value="Carboxypeptidase regulatory domain-like"/>
    <property type="match status" value="1"/>
</dbReference>
<dbReference type="SUPFAM" id="SSF56935">
    <property type="entry name" value="Porins"/>
    <property type="match status" value="1"/>
</dbReference>
<dbReference type="GO" id="GO:0009279">
    <property type="term" value="C:cell outer membrane"/>
    <property type="evidence" value="ECO:0007669"/>
    <property type="project" value="UniProtKB-SubCell"/>
</dbReference>
<comment type="similarity">
    <text evidence="10 11">Belongs to the TonB-dependent receptor family.</text>
</comment>
<evidence type="ECO:0000256" key="4">
    <source>
        <dbReference type="ARBA" id="ARBA00022692"/>
    </source>
</evidence>
<protein>
    <submittedName>
        <fullName evidence="15">TonB-dependent Receptor Plug domain protein</fullName>
    </submittedName>
</protein>
<evidence type="ECO:0000256" key="5">
    <source>
        <dbReference type="ARBA" id="ARBA00022729"/>
    </source>
</evidence>
<keyword evidence="2 10" id="KW-0813">Transport</keyword>
<reference evidence="15 16" key="1">
    <citation type="submission" date="2014-04" db="EMBL/GenBank/DDBJ databases">
        <authorList>
            <person name="Sears C."/>
            <person name="Carroll K."/>
            <person name="Sack B.R."/>
            <person name="Qadri F."/>
            <person name="Myers L.L."/>
            <person name="Chung G.-T."/>
            <person name="Escheverria P."/>
            <person name="Fraser C.M."/>
            <person name="Sadzewicz L."/>
            <person name="Shefchek K.A."/>
            <person name="Tallon L."/>
            <person name="Das S.P."/>
            <person name="Daugherty S."/>
            <person name="Mongodin E.F."/>
        </authorList>
    </citation>
    <scope>NUCLEOTIDE SEQUENCE [LARGE SCALE GENOMIC DNA]</scope>
    <source>
        <strain evidence="15 16">3975 RP4</strain>
    </source>
</reference>
<evidence type="ECO:0000313" key="15">
    <source>
        <dbReference type="EMBL" id="KDS45147.1"/>
    </source>
</evidence>
<keyword evidence="3 10" id="KW-1134">Transmembrane beta strand</keyword>